<accession>A0A8J7W2K5</accession>
<dbReference type="GO" id="GO:0003908">
    <property type="term" value="F:methylated-DNA-[protein]-cysteine S-methyltransferase activity"/>
    <property type="evidence" value="ECO:0007669"/>
    <property type="project" value="UniProtKB-UniRule"/>
</dbReference>
<dbReference type="InterPro" id="IPR001497">
    <property type="entry name" value="MethylDNA_cys_MeTrfase_AS"/>
</dbReference>
<dbReference type="PANTHER" id="PTHR10815:SF5">
    <property type="entry name" value="METHYLATED-DNA--PROTEIN-CYSTEINE METHYLTRANSFERASE"/>
    <property type="match status" value="1"/>
</dbReference>
<evidence type="ECO:0000313" key="12">
    <source>
        <dbReference type="EMBL" id="MBR0597725.1"/>
    </source>
</evidence>
<dbReference type="RefSeq" id="WP_227017858.1">
    <property type="nucleotide sequence ID" value="NZ_JAGSND010000004.1"/>
</dbReference>
<reference evidence="12" key="1">
    <citation type="submission" date="2021-04" db="EMBL/GenBank/DDBJ databases">
        <title>Sinoanaerobacter chloroacetimidivorans sp. nov., an obligate anaerobic bacterium isolated from anaerobic sludge.</title>
        <authorList>
            <person name="Bao Y."/>
        </authorList>
    </citation>
    <scope>NUCLEOTIDE SEQUENCE</scope>
    <source>
        <strain evidence="12">BAD-6</strain>
    </source>
</reference>
<name>A0A8J7W2K5_9FIRM</name>
<comment type="caution">
    <text evidence="12">The sequence shown here is derived from an EMBL/GenBank/DDBJ whole genome shotgun (WGS) entry which is preliminary data.</text>
</comment>
<comment type="catalytic activity">
    <reaction evidence="8 9">
        <text>a 6-O-methyl-2'-deoxyguanosine in DNA + L-cysteinyl-[protein] = S-methyl-L-cysteinyl-[protein] + a 2'-deoxyguanosine in DNA</text>
        <dbReference type="Rhea" id="RHEA:24000"/>
        <dbReference type="Rhea" id="RHEA-COMP:10131"/>
        <dbReference type="Rhea" id="RHEA-COMP:10132"/>
        <dbReference type="Rhea" id="RHEA-COMP:11367"/>
        <dbReference type="Rhea" id="RHEA-COMP:11368"/>
        <dbReference type="ChEBI" id="CHEBI:29950"/>
        <dbReference type="ChEBI" id="CHEBI:82612"/>
        <dbReference type="ChEBI" id="CHEBI:85445"/>
        <dbReference type="ChEBI" id="CHEBI:85448"/>
        <dbReference type="EC" id="2.1.1.63"/>
    </reaction>
</comment>
<dbReference type="Gene3D" id="3.30.160.70">
    <property type="entry name" value="Methylated DNA-protein cysteine methyltransferase domain"/>
    <property type="match status" value="1"/>
</dbReference>
<evidence type="ECO:0000256" key="6">
    <source>
        <dbReference type="ARBA" id="ARBA00022763"/>
    </source>
</evidence>
<keyword evidence="13" id="KW-1185">Reference proteome</keyword>
<comment type="function">
    <text evidence="9">Involved in the cellular defense against the biological effects of O6-methylguanine (O6-MeG) and O4-methylthymine (O4-MeT) in DNA. Repairs the methylated nucleobase in DNA by stoichiometrically transferring the methyl group to a cysteine residue in the enzyme. This is a suicide reaction: the enzyme is irreversibly inactivated.</text>
</comment>
<dbReference type="SUPFAM" id="SSF53155">
    <property type="entry name" value="Methylated DNA-protein cysteine methyltransferase domain"/>
    <property type="match status" value="1"/>
</dbReference>
<proteinExistence type="inferred from homology"/>
<dbReference type="FunFam" id="1.10.10.10:FF:000214">
    <property type="entry name" value="Methylated-DNA--protein-cysteine methyltransferase"/>
    <property type="match status" value="1"/>
</dbReference>
<evidence type="ECO:0000256" key="7">
    <source>
        <dbReference type="ARBA" id="ARBA00023204"/>
    </source>
</evidence>
<evidence type="ECO:0000256" key="4">
    <source>
        <dbReference type="ARBA" id="ARBA00022603"/>
    </source>
</evidence>
<dbReference type="PANTHER" id="PTHR10815">
    <property type="entry name" value="METHYLATED-DNA--PROTEIN-CYSTEINE METHYLTRANSFERASE"/>
    <property type="match status" value="1"/>
</dbReference>
<evidence type="ECO:0000256" key="9">
    <source>
        <dbReference type="HAMAP-Rule" id="MF_00772"/>
    </source>
</evidence>
<keyword evidence="6 9" id="KW-0227">DNA damage</keyword>
<comment type="catalytic activity">
    <reaction evidence="1 9">
        <text>a 4-O-methyl-thymidine in DNA + L-cysteinyl-[protein] = a thymidine in DNA + S-methyl-L-cysteinyl-[protein]</text>
        <dbReference type="Rhea" id="RHEA:53428"/>
        <dbReference type="Rhea" id="RHEA-COMP:10131"/>
        <dbReference type="Rhea" id="RHEA-COMP:10132"/>
        <dbReference type="Rhea" id="RHEA-COMP:13555"/>
        <dbReference type="Rhea" id="RHEA-COMP:13556"/>
        <dbReference type="ChEBI" id="CHEBI:29950"/>
        <dbReference type="ChEBI" id="CHEBI:82612"/>
        <dbReference type="ChEBI" id="CHEBI:137386"/>
        <dbReference type="ChEBI" id="CHEBI:137387"/>
        <dbReference type="EC" id="2.1.1.63"/>
    </reaction>
</comment>
<evidence type="ECO:0000256" key="3">
    <source>
        <dbReference type="ARBA" id="ARBA00022490"/>
    </source>
</evidence>
<dbReference type="SUPFAM" id="SSF46767">
    <property type="entry name" value="Methylated DNA-protein cysteine methyltransferase, C-terminal domain"/>
    <property type="match status" value="1"/>
</dbReference>
<evidence type="ECO:0000256" key="5">
    <source>
        <dbReference type="ARBA" id="ARBA00022679"/>
    </source>
</evidence>
<keyword evidence="7 9" id="KW-0234">DNA repair</keyword>
<dbReference type="HAMAP" id="MF_00772">
    <property type="entry name" value="OGT"/>
    <property type="match status" value="1"/>
</dbReference>
<dbReference type="Gene3D" id="1.10.10.10">
    <property type="entry name" value="Winged helix-like DNA-binding domain superfamily/Winged helix DNA-binding domain"/>
    <property type="match status" value="1"/>
</dbReference>
<dbReference type="InterPro" id="IPR036388">
    <property type="entry name" value="WH-like_DNA-bd_sf"/>
</dbReference>
<dbReference type="InterPro" id="IPR036631">
    <property type="entry name" value="MGMT_N_sf"/>
</dbReference>
<dbReference type="PROSITE" id="PS00374">
    <property type="entry name" value="MGMT"/>
    <property type="match status" value="1"/>
</dbReference>
<protein>
    <recommendedName>
        <fullName evidence="9">Methylated-DNA--protein-cysteine methyltransferase</fullName>
        <ecNumber evidence="9">2.1.1.63</ecNumber>
    </recommendedName>
    <alternativeName>
        <fullName evidence="9">6-O-methylguanine-DNA methyltransferase</fullName>
        <shortName evidence="9">MGMT</shortName>
    </alternativeName>
    <alternativeName>
        <fullName evidence="9">O-6-methylguanine-DNA-alkyltransferase</fullName>
    </alternativeName>
</protein>
<dbReference type="EMBL" id="JAGSND010000004">
    <property type="protein sequence ID" value="MBR0597725.1"/>
    <property type="molecule type" value="Genomic_DNA"/>
</dbReference>
<dbReference type="Pfam" id="PF01035">
    <property type="entry name" value="DNA_binding_1"/>
    <property type="match status" value="1"/>
</dbReference>
<feature type="domain" description="Methylguanine DNA methyltransferase ribonuclease-like" evidence="11">
    <location>
        <begin position="6"/>
        <end position="70"/>
    </location>
</feature>
<dbReference type="InterPro" id="IPR036217">
    <property type="entry name" value="MethylDNA_cys_MeTrfase_DNAb"/>
</dbReference>
<keyword evidence="3 9" id="KW-0963">Cytoplasm</keyword>
<evidence type="ECO:0000259" key="10">
    <source>
        <dbReference type="Pfam" id="PF01035"/>
    </source>
</evidence>
<dbReference type="GO" id="GO:0006307">
    <property type="term" value="P:DNA alkylation repair"/>
    <property type="evidence" value="ECO:0007669"/>
    <property type="project" value="UniProtKB-UniRule"/>
</dbReference>
<evidence type="ECO:0000256" key="8">
    <source>
        <dbReference type="ARBA" id="ARBA00049348"/>
    </source>
</evidence>
<keyword evidence="5 9" id="KW-0808">Transferase</keyword>
<dbReference type="InterPro" id="IPR014048">
    <property type="entry name" value="MethylDNA_cys_MeTrfase_DNA-bd"/>
</dbReference>
<comment type="miscellaneous">
    <text evidence="9">This enzyme catalyzes only one turnover and therefore is not strictly catalytic. According to one definition, an enzyme is a biocatalyst that acts repeatedly and over many reaction cycles.</text>
</comment>
<keyword evidence="4 9" id="KW-0489">Methyltransferase</keyword>
<dbReference type="GO" id="GO:0032259">
    <property type="term" value="P:methylation"/>
    <property type="evidence" value="ECO:0007669"/>
    <property type="project" value="UniProtKB-KW"/>
</dbReference>
<dbReference type="Pfam" id="PF02870">
    <property type="entry name" value="Methyltransf_1N"/>
    <property type="match status" value="1"/>
</dbReference>
<dbReference type="AlphaFoldDB" id="A0A8J7W2K5"/>
<feature type="domain" description="Methylated-DNA-[protein]-cysteine S-methyltransferase DNA binding" evidence="10">
    <location>
        <begin position="74"/>
        <end position="153"/>
    </location>
</feature>
<evidence type="ECO:0000256" key="1">
    <source>
        <dbReference type="ARBA" id="ARBA00001286"/>
    </source>
</evidence>
<dbReference type="InterPro" id="IPR023546">
    <property type="entry name" value="MGMT"/>
</dbReference>
<dbReference type="EC" id="2.1.1.63" evidence="9"/>
<sequence length="156" mass="17482">MKNLYYYDTPIGRLGIAEENGSITNLYFHGENIPEQDYQLNETPLLKDAGRQLEEYFAGTRKDFSLPLAPKGTNFMSEVWEALKRIPYGETRSYKDIAEEVGNAKACRAVGMANNRNPIAIFIPCHRVIGTNGSLIGYGGGLDTKVLLLKLETKYK</sequence>
<dbReference type="InterPro" id="IPR008332">
    <property type="entry name" value="MethylG_MeTrfase_N"/>
</dbReference>
<comment type="similarity">
    <text evidence="2 9">Belongs to the MGMT family.</text>
</comment>
<evidence type="ECO:0000259" key="11">
    <source>
        <dbReference type="Pfam" id="PF02870"/>
    </source>
</evidence>
<reference evidence="12" key="2">
    <citation type="submission" date="2021-04" db="EMBL/GenBank/DDBJ databases">
        <authorList>
            <person name="Liu J."/>
        </authorList>
    </citation>
    <scope>NUCLEOTIDE SEQUENCE</scope>
    <source>
        <strain evidence="12">BAD-6</strain>
    </source>
</reference>
<organism evidence="12 13">
    <name type="scientific">Sinanaerobacter chloroacetimidivorans</name>
    <dbReference type="NCBI Taxonomy" id="2818044"/>
    <lineage>
        <taxon>Bacteria</taxon>
        <taxon>Bacillati</taxon>
        <taxon>Bacillota</taxon>
        <taxon>Clostridia</taxon>
        <taxon>Peptostreptococcales</taxon>
        <taxon>Anaerovoracaceae</taxon>
        <taxon>Sinanaerobacter</taxon>
    </lineage>
</organism>
<dbReference type="CDD" id="cd06445">
    <property type="entry name" value="ATase"/>
    <property type="match status" value="1"/>
</dbReference>
<dbReference type="NCBIfam" id="TIGR00589">
    <property type="entry name" value="ogt"/>
    <property type="match status" value="1"/>
</dbReference>
<evidence type="ECO:0000256" key="2">
    <source>
        <dbReference type="ARBA" id="ARBA00008711"/>
    </source>
</evidence>
<dbReference type="GO" id="GO:0005737">
    <property type="term" value="C:cytoplasm"/>
    <property type="evidence" value="ECO:0007669"/>
    <property type="project" value="UniProtKB-SubCell"/>
</dbReference>
<comment type="subcellular location">
    <subcellularLocation>
        <location evidence="9">Cytoplasm</location>
    </subcellularLocation>
</comment>
<evidence type="ECO:0000313" key="13">
    <source>
        <dbReference type="Proteomes" id="UP000675664"/>
    </source>
</evidence>
<gene>
    <name evidence="12" type="ORF">KCX82_07570</name>
</gene>
<dbReference type="Proteomes" id="UP000675664">
    <property type="component" value="Unassembled WGS sequence"/>
</dbReference>
<feature type="active site" description="Nucleophile; methyl group acceptor" evidence="9">
    <location>
        <position position="125"/>
    </location>
</feature>